<evidence type="ECO:0000313" key="7">
    <source>
        <dbReference type="EMBL" id="MCX7570518.1"/>
    </source>
</evidence>
<dbReference type="EC" id="4.2.1.1" evidence="3"/>
<dbReference type="InterPro" id="IPR001765">
    <property type="entry name" value="Carbonic_anhydrase"/>
</dbReference>
<comment type="caution">
    <text evidence="7">The sequence shown here is derived from an EMBL/GenBank/DDBJ whole genome shotgun (WGS) entry which is preliminary data.</text>
</comment>
<dbReference type="Gene3D" id="3.40.1050.10">
    <property type="entry name" value="Carbonic anhydrase"/>
    <property type="match status" value="1"/>
</dbReference>
<dbReference type="PANTHER" id="PTHR43175">
    <property type="entry name" value="CARBONIC ANHYDRASE"/>
    <property type="match status" value="1"/>
</dbReference>
<protein>
    <recommendedName>
        <fullName evidence="3">carbonic anhydrase</fullName>
        <ecNumber evidence="3">4.2.1.1</ecNumber>
    </recommendedName>
</protein>
<dbReference type="RefSeq" id="WP_267151770.1">
    <property type="nucleotide sequence ID" value="NZ_JAPMLT010000005.1"/>
</dbReference>
<dbReference type="SMART" id="SM00947">
    <property type="entry name" value="Pro_CA"/>
    <property type="match status" value="1"/>
</dbReference>
<dbReference type="Proteomes" id="UP001208017">
    <property type="component" value="Unassembled WGS sequence"/>
</dbReference>
<keyword evidence="4" id="KW-0479">Metal-binding</keyword>
<sequence length="199" mass="21906">MRILDQVLATNKEFVKEWANLQEQTNNKPVSKIPAKELAIFTCMDTRLVDFLEGALGIARGDAKVLKNAGATLASPFGVIIRSLVMAIYELGVKEVMVVGHRDCGMAHATADGLKEKMIARGVSPDAIKVVEQSIVNWVDTFHHPIENVADVVKQIRENPFIPKDVPVHGLIFDPVDGRLDLIVNGYDNMPPQEEPDAN</sequence>
<evidence type="ECO:0000313" key="8">
    <source>
        <dbReference type="Proteomes" id="UP001208017"/>
    </source>
</evidence>
<comment type="catalytic activity">
    <reaction evidence="6">
        <text>hydrogencarbonate + H(+) = CO2 + H2O</text>
        <dbReference type="Rhea" id="RHEA:10748"/>
        <dbReference type="ChEBI" id="CHEBI:15377"/>
        <dbReference type="ChEBI" id="CHEBI:15378"/>
        <dbReference type="ChEBI" id="CHEBI:16526"/>
        <dbReference type="ChEBI" id="CHEBI:17544"/>
        <dbReference type="EC" id="4.2.1.1"/>
    </reaction>
</comment>
<dbReference type="PANTHER" id="PTHR43175:SF3">
    <property type="entry name" value="CARBON DISULFIDE HYDROLASE"/>
    <property type="match status" value="1"/>
</dbReference>
<dbReference type="Pfam" id="PF00484">
    <property type="entry name" value="Pro_CA"/>
    <property type="match status" value="1"/>
</dbReference>
<evidence type="ECO:0000256" key="3">
    <source>
        <dbReference type="ARBA" id="ARBA00012925"/>
    </source>
</evidence>
<keyword evidence="8" id="KW-1185">Reference proteome</keyword>
<name>A0ABT3X3G1_9BACL</name>
<evidence type="ECO:0000256" key="6">
    <source>
        <dbReference type="ARBA" id="ARBA00048348"/>
    </source>
</evidence>
<dbReference type="InterPro" id="IPR036874">
    <property type="entry name" value="Carbonic_anhydrase_sf"/>
</dbReference>
<comment type="similarity">
    <text evidence="2">Belongs to the beta-class carbonic anhydrase family.</text>
</comment>
<dbReference type="CDD" id="cd03379">
    <property type="entry name" value="beta_CA_cladeD"/>
    <property type="match status" value="1"/>
</dbReference>
<evidence type="ECO:0000256" key="4">
    <source>
        <dbReference type="ARBA" id="ARBA00022723"/>
    </source>
</evidence>
<gene>
    <name evidence="7" type="ORF">OS242_11145</name>
</gene>
<comment type="cofactor">
    <cofactor evidence="1">
        <name>Zn(2+)</name>
        <dbReference type="ChEBI" id="CHEBI:29105"/>
    </cofactor>
</comment>
<evidence type="ECO:0000256" key="1">
    <source>
        <dbReference type="ARBA" id="ARBA00001947"/>
    </source>
</evidence>
<evidence type="ECO:0000256" key="2">
    <source>
        <dbReference type="ARBA" id="ARBA00006217"/>
    </source>
</evidence>
<organism evidence="7 8">
    <name type="scientific">Tumebacillus lacus</name>
    <dbReference type="NCBI Taxonomy" id="2995335"/>
    <lineage>
        <taxon>Bacteria</taxon>
        <taxon>Bacillati</taxon>
        <taxon>Bacillota</taxon>
        <taxon>Bacilli</taxon>
        <taxon>Bacillales</taxon>
        <taxon>Alicyclobacillaceae</taxon>
        <taxon>Tumebacillus</taxon>
    </lineage>
</organism>
<accession>A0ABT3X3G1</accession>
<dbReference type="SUPFAM" id="SSF53056">
    <property type="entry name" value="beta-carbonic anhydrase, cab"/>
    <property type="match status" value="1"/>
</dbReference>
<dbReference type="EMBL" id="JAPMLT010000005">
    <property type="protein sequence ID" value="MCX7570518.1"/>
    <property type="molecule type" value="Genomic_DNA"/>
</dbReference>
<reference evidence="7 8" key="1">
    <citation type="submission" date="2022-11" db="EMBL/GenBank/DDBJ databases">
        <title>Study of microbial diversity in lake waters.</title>
        <authorList>
            <person name="Zhang J."/>
        </authorList>
    </citation>
    <scope>NUCLEOTIDE SEQUENCE [LARGE SCALE GENOMIC DNA]</scope>
    <source>
        <strain evidence="7 8">DT12</strain>
    </source>
</reference>
<proteinExistence type="inferred from homology"/>
<evidence type="ECO:0000256" key="5">
    <source>
        <dbReference type="ARBA" id="ARBA00022833"/>
    </source>
</evidence>
<keyword evidence="5" id="KW-0862">Zinc</keyword>